<name>A0A8H5CBI7_9AGAR</name>
<gene>
    <name evidence="1" type="ORF">D9611_014201</name>
</gene>
<comment type="caution">
    <text evidence="1">The sequence shown here is derived from an EMBL/GenBank/DDBJ whole genome shotgun (WGS) entry which is preliminary data.</text>
</comment>
<reference evidence="1 2" key="1">
    <citation type="journal article" date="2020" name="ISME J.">
        <title>Uncovering the hidden diversity of litter-decomposition mechanisms in mushroom-forming fungi.</title>
        <authorList>
            <person name="Floudas D."/>
            <person name="Bentzer J."/>
            <person name="Ahren D."/>
            <person name="Johansson T."/>
            <person name="Persson P."/>
            <person name="Tunlid A."/>
        </authorList>
    </citation>
    <scope>NUCLEOTIDE SEQUENCE [LARGE SCALE GENOMIC DNA]</scope>
    <source>
        <strain evidence="1 2">CBS 175.51</strain>
    </source>
</reference>
<evidence type="ECO:0000313" key="2">
    <source>
        <dbReference type="Proteomes" id="UP000541558"/>
    </source>
</evidence>
<dbReference type="OrthoDB" id="2921488at2759"/>
<dbReference type="Proteomes" id="UP000541558">
    <property type="component" value="Unassembled WGS sequence"/>
</dbReference>
<evidence type="ECO:0000313" key="1">
    <source>
        <dbReference type="EMBL" id="KAF5338071.1"/>
    </source>
</evidence>
<keyword evidence="2" id="KW-1185">Reference proteome</keyword>
<accession>A0A8H5CBI7</accession>
<sequence length="476" mass="53987">MELSLPLELIHNIIEASRDDLTTLLQFSLVSRQCLEESRRYAFERVQLGRDSTWHPTVSQVPMNGSSERLFMESSRIEEFHALLLANTTLGTYVCELDIGVGSFLPPRERRHAASESQGSGTGGVLAYDLPAILDLLPALTSLGVTSNKLCCWTALPPQLQGAIERCCARQSIKKLEFAEFYDFPYTLVTAPPNLEELYLSYVFEPAAKGHLRSRPPVVRQPRRLKTVSVVDYGSPVVGELLQEDPEAFSEVETIIWHLQSQMDVDVLGRIFQLCETSLQEVKLEFGVRVGMGSSLFPTYIRGALSNFVNPRLSSGHATKFDALKLMPQINRLYLSSRIHLPDTEEEGEHPRFGLSYDLHLYQSILQTQHQLDVLEVKVGLSTYNNFTSTFNLPSRILHKRKAWKAFDEYLASSLSRDLPAPIGFDVNVTWCASESHEPWSGKERVFRGELQREMRVRLKRSLEAGRVTLNYTWYT</sequence>
<dbReference type="AlphaFoldDB" id="A0A8H5CBI7"/>
<proteinExistence type="predicted"/>
<organism evidence="1 2">
    <name type="scientific">Ephemerocybe angulata</name>
    <dbReference type="NCBI Taxonomy" id="980116"/>
    <lineage>
        <taxon>Eukaryota</taxon>
        <taxon>Fungi</taxon>
        <taxon>Dikarya</taxon>
        <taxon>Basidiomycota</taxon>
        <taxon>Agaricomycotina</taxon>
        <taxon>Agaricomycetes</taxon>
        <taxon>Agaricomycetidae</taxon>
        <taxon>Agaricales</taxon>
        <taxon>Agaricineae</taxon>
        <taxon>Psathyrellaceae</taxon>
        <taxon>Ephemerocybe</taxon>
    </lineage>
</organism>
<dbReference type="EMBL" id="JAACJK010000018">
    <property type="protein sequence ID" value="KAF5338071.1"/>
    <property type="molecule type" value="Genomic_DNA"/>
</dbReference>
<protein>
    <submittedName>
        <fullName evidence="1">Uncharacterized protein</fullName>
    </submittedName>
</protein>